<keyword evidence="3" id="KW-0946">Virion</keyword>
<evidence type="ECO:0000259" key="2">
    <source>
        <dbReference type="Pfam" id="PF05229"/>
    </source>
</evidence>
<feature type="signal peptide" evidence="1">
    <location>
        <begin position="1"/>
        <end position="30"/>
    </location>
</feature>
<dbReference type="STRING" id="1036779.SAMN04515666_103279"/>
<sequence length="325" mass="32493">MPIGSRILALCLWGVLIAAGSLLASPPAAAQSCSLSITPLVFGDVDVTANAQVNGTATATVSCTGSALLPVGICIELGPGSGGGTSAANRTLTNGANQLHYGLFSDAAASVPWGSGAWPAGGASAVGFNLTLSVSGTGSRSVTIYGRVYSGQATAAPVTYTSSFAGADARIRYGLLSFLLGCDLLTVIQSTSFTVSANVPATCRVTTSDLNFGSVGVLAAPQDAFTTLAPTCTNGTAYQIGLDGGLSGATNPTARRMTKGAETITYGLYRDVARSQPFGSTLGLDTLTGIGSGLAQTSHVYGRVPAQATPSPGPYADTIQATVTY</sequence>
<organism evidence="3 4">
    <name type="scientific">Bosea lupini</name>
    <dbReference type="NCBI Taxonomy" id="1036779"/>
    <lineage>
        <taxon>Bacteria</taxon>
        <taxon>Pseudomonadati</taxon>
        <taxon>Pseudomonadota</taxon>
        <taxon>Alphaproteobacteria</taxon>
        <taxon>Hyphomicrobiales</taxon>
        <taxon>Boseaceae</taxon>
        <taxon>Bosea</taxon>
    </lineage>
</organism>
<dbReference type="PANTHER" id="PTHR37089">
    <property type="entry name" value="PROTEIN U-RELATED"/>
    <property type="match status" value="1"/>
</dbReference>
<reference evidence="4" key="1">
    <citation type="submission" date="2016-10" db="EMBL/GenBank/DDBJ databases">
        <authorList>
            <person name="Varghese N."/>
            <person name="Submissions S."/>
        </authorList>
    </citation>
    <scope>NUCLEOTIDE SEQUENCE [LARGE SCALE GENOMIC DNA]</scope>
    <source>
        <strain evidence="4">LMG 26383,CCUG 61248,R- 45681</strain>
    </source>
</reference>
<dbReference type="PROSITE" id="PS51257">
    <property type="entry name" value="PROKAR_LIPOPROTEIN"/>
    <property type="match status" value="1"/>
</dbReference>
<proteinExistence type="predicted"/>
<feature type="domain" description="Spore coat protein U/FanG" evidence="2">
    <location>
        <begin position="22"/>
        <end position="163"/>
    </location>
</feature>
<dbReference type="Proteomes" id="UP000199664">
    <property type="component" value="Unassembled WGS sequence"/>
</dbReference>
<gene>
    <name evidence="3" type="ORF">SAMN04515666_103279</name>
</gene>
<dbReference type="AlphaFoldDB" id="A0A1H7NXA4"/>
<feature type="domain" description="Spore coat protein U/FanG" evidence="2">
    <location>
        <begin position="191"/>
        <end position="322"/>
    </location>
</feature>
<dbReference type="PANTHER" id="PTHR37089:SF4">
    <property type="entry name" value="EXPORTED PROTEIN"/>
    <property type="match status" value="1"/>
</dbReference>
<dbReference type="InterPro" id="IPR007893">
    <property type="entry name" value="Spore_coat_U/FanG"/>
</dbReference>
<dbReference type="RefSeq" id="WP_091833266.1">
    <property type="nucleotide sequence ID" value="NZ_FOAN01000003.1"/>
</dbReference>
<keyword evidence="1" id="KW-0732">Signal</keyword>
<feature type="chain" id="PRO_5011542301" evidence="1">
    <location>
        <begin position="31"/>
        <end position="325"/>
    </location>
</feature>
<keyword evidence="4" id="KW-1185">Reference proteome</keyword>
<dbReference type="Pfam" id="PF05229">
    <property type="entry name" value="SCPU"/>
    <property type="match status" value="2"/>
</dbReference>
<dbReference type="SMART" id="SM00972">
    <property type="entry name" value="SCPU"/>
    <property type="match status" value="2"/>
</dbReference>
<name>A0A1H7NXA4_9HYPH</name>
<evidence type="ECO:0000256" key="1">
    <source>
        <dbReference type="SAM" id="SignalP"/>
    </source>
</evidence>
<keyword evidence="3" id="KW-0167">Capsid protein</keyword>
<accession>A0A1H7NXA4</accession>
<dbReference type="InterPro" id="IPR053167">
    <property type="entry name" value="Spore_coat_component"/>
</dbReference>
<evidence type="ECO:0000313" key="3">
    <source>
        <dbReference type="EMBL" id="SEL27655.1"/>
    </source>
</evidence>
<dbReference type="EMBL" id="FOAN01000003">
    <property type="protein sequence ID" value="SEL27655.1"/>
    <property type="molecule type" value="Genomic_DNA"/>
</dbReference>
<evidence type="ECO:0000313" key="4">
    <source>
        <dbReference type="Proteomes" id="UP000199664"/>
    </source>
</evidence>
<protein>
    <submittedName>
        <fullName evidence="3">Spore coat protein U (SCPU) domain-containing protein</fullName>
    </submittedName>
</protein>
<dbReference type="OrthoDB" id="7478692at2"/>